<dbReference type="RefSeq" id="WP_067153055.1">
    <property type="nucleotide sequence ID" value="NZ_FOKT01000008.1"/>
</dbReference>
<keyword evidence="4" id="KW-0050">Antiport</keyword>
<feature type="domain" description="Cation/H+ exchanger transmembrane" evidence="9">
    <location>
        <begin position="28"/>
        <end position="374"/>
    </location>
</feature>
<keyword evidence="11" id="KW-1185">Reference proteome</keyword>
<accession>A0A143HLU3</accession>
<comment type="subcellular location">
    <subcellularLocation>
        <location evidence="1">Membrane</location>
        <topology evidence="1">Multi-pass membrane protein</topology>
    </subcellularLocation>
</comment>
<evidence type="ECO:0000256" key="4">
    <source>
        <dbReference type="ARBA" id="ARBA00022449"/>
    </source>
</evidence>
<evidence type="ECO:0000256" key="2">
    <source>
        <dbReference type="ARBA" id="ARBA00005551"/>
    </source>
</evidence>
<dbReference type="InterPro" id="IPR038770">
    <property type="entry name" value="Na+/solute_symporter_sf"/>
</dbReference>
<evidence type="ECO:0000256" key="7">
    <source>
        <dbReference type="ARBA" id="ARBA00023065"/>
    </source>
</evidence>
<dbReference type="InterPro" id="IPR006153">
    <property type="entry name" value="Cation/H_exchanger_TM"/>
</dbReference>
<evidence type="ECO:0000259" key="9">
    <source>
        <dbReference type="Pfam" id="PF00999"/>
    </source>
</evidence>
<reference evidence="11" key="1">
    <citation type="submission" date="2016-03" db="EMBL/GenBank/DDBJ databases">
        <authorList>
            <person name="Lee Y.-S."/>
            <person name="Choi Y.-L."/>
        </authorList>
    </citation>
    <scope>NUCLEOTIDE SEQUENCE [LARGE SCALE GENOMIC DNA]</scope>
    <source>
        <strain evidence="11">DAU221</strain>
    </source>
</reference>
<sequence>MPTGKGCLVAEQTLFQSFFLIFTGAAIVASLFLYGRQPLLVAYIALGVLLGPSCLAVVGDVKLLAEMSSIGIVFLLFLLGLEMQPKALASVLRKVTVVGLASCTLFLVLGFAIGRLFGFTDIESWVIGMALMFSSTIIGIKLLPTTVLHHKYLGELMVGLLLFQDFAAILCLVILLSGSAGAVDFARLILSFAALPLLLVLAWLFVKFPLRPLFARFDRFHEYVFLLALGWCMGLAELAEVLGLSREIGAFIAGISLATSSISQYIALNLKPLRDFFLVMFFFSLGAQFKLSMVPEIALPALATAAAVLTIKPLVFRYLLGNQSEQKVLAWDIGFRLGQISEFSLLIAFLAFKQQLIGSAASHLIQATAILTFLASSYIVVLNFPNPIAIRDELRRD</sequence>
<dbReference type="Pfam" id="PF00999">
    <property type="entry name" value="Na_H_Exchanger"/>
    <property type="match status" value="1"/>
</dbReference>
<dbReference type="STRING" id="252514.A3224_07455"/>
<keyword evidence="3" id="KW-0813">Transport</keyword>
<evidence type="ECO:0000256" key="1">
    <source>
        <dbReference type="ARBA" id="ARBA00004141"/>
    </source>
</evidence>
<organism evidence="10 11">
    <name type="scientific">Microbulbifer thermotolerans</name>
    <dbReference type="NCBI Taxonomy" id="252514"/>
    <lineage>
        <taxon>Bacteria</taxon>
        <taxon>Pseudomonadati</taxon>
        <taxon>Pseudomonadota</taxon>
        <taxon>Gammaproteobacteria</taxon>
        <taxon>Cellvibrionales</taxon>
        <taxon>Microbulbiferaceae</taxon>
        <taxon>Microbulbifer</taxon>
    </lineage>
</organism>
<dbReference type="Proteomes" id="UP000076077">
    <property type="component" value="Chromosome"/>
</dbReference>
<comment type="similarity">
    <text evidence="2">Belongs to the monovalent cation:proton antiporter 2 (CPA2) transporter (TC 2.A.37) family.</text>
</comment>
<evidence type="ECO:0000313" key="11">
    <source>
        <dbReference type="Proteomes" id="UP000076077"/>
    </source>
</evidence>
<evidence type="ECO:0000256" key="5">
    <source>
        <dbReference type="ARBA" id="ARBA00022692"/>
    </source>
</evidence>
<keyword evidence="6" id="KW-1133">Transmembrane helix</keyword>
<dbReference type="GO" id="GO:0015297">
    <property type="term" value="F:antiporter activity"/>
    <property type="evidence" value="ECO:0007669"/>
    <property type="project" value="UniProtKB-KW"/>
</dbReference>
<dbReference type="EMBL" id="CP014864">
    <property type="protein sequence ID" value="AMX02440.1"/>
    <property type="molecule type" value="Genomic_DNA"/>
</dbReference>
<dbReference type="PANTHER" id="PTHR42751:SF3">
    <property type="entry name" value="SODIUM_GLUTAMATE SYMPORTER"/>
    <property type="match status" value="1"/>
</dbReference>
<proteinExistence type="inferred from homology"/>
<gene>
    <name evidence="10" type="ORF">A3224_07455</name>
</gene>
<dbReference type="OrthoDB" id="3418949at2"/>
<evidence type="ECO:0000256" key="6">
    <source>
        <dbReference type="ARBA" id="ARBA00022989"/>
    </source>
</evidence>
<evidence type="ECO:0000313" key="10">
    <source>
        <dbReference type="EMBL" id="AMX02440.1"/>
    </source>
</evidence>
<protein>
    <submittedName>
        <fullName evidence="10">Sodium:proton antiporter</fullName>
    </submittedName>
</protein>
<dbReference type="AlphaFoldDB" id="A0A143HLU3"/>
<dbReference type="GO" id="GO:1902600">
    <property type="term" value="P:proton transmembrane transport"/>
    <property type="evidence" value="ECO:0007669"/>
    <property type="project" value="InterPro"/>
</dbReference>
<name>A0A143HLU3_MICTH</name>
<evidence type="ECO:0000256" key="8">
    <source>
        <dbReference type="ARBA" id="ARBA00023136"/>
    </source>
</evidence>
<dbReference type="GO" id="GO:0016020">
    <property type="term" value="C:membrane"/>
    <property type="evidence" value="ECO:0007669"/>
    <property type="project" value="UniProtKB-SubCell"/>
</dbReference>
<evidence type="ECO:0000256" key="3">
    <source>
        <dbReference type="ARBA" id="ARBA00022448"/>
    </source>
</evidence>
<keyword evidence="5" id="KW-0812">Transmembrane</keyword>
<dbReference type="KEGG" id="mthd:A3224_07455"/>
<dbReference type="Gene3D" id="1.20.1530.20">
    <property type="match status" value="1"/>
</dbReference>
<keyword evidence="8" id="KW-0472">Membrane</keyword>
<dbReference type="PANTHER" id="PTHR42751">
    <property type="entry name" value="SODIUM/HYDROGEN EXCHANGER FAMILY/TRKA DOMAIN PROTEIN"/>
    <property type="match status" value="1"/>
</dbReference>
<keyword evidence="7" id="KW-0406">Ion transport</keyword>